<dbReference type="EMBL" id="RPHB01000013">
    <property type="protein sequence ID" value="MBW3470253.1"/>
    <property type="molecule type" value="Genomic_DNA"/>
</dbReference>
<accession>A0A951J6E8</accession>
<dbReference type="AlphaFoldDB" id="A0A951J6E8"/>
<dbReference type="Pfam" id="PF07606">
    <property type="entry name" value="DUF1569"/>
    <property type="match status" value="1"/>
</dbReference>
<protein>
    <submittedName>
        <fullName evidence="1">DUF1569 domain-containing protein</fullName>
    </submittedName>
</protein>
<dbReference type="Proteomes" id="UP000727490">
    <property type="component" value="Unassembled WGS sequence"/>
</dbReference>
<proteinExistence type="predicted"/>
<evidence type="ECO:0000313" key="2">
    <source>
        <dbReference type="Proteomes" id="UP000727490"/>
    </source>
</evidence>
<organism evidence="1 2">
    <name type="scientific">Arthrospiribacter ruber</name>
    <dbReference type="NCBI Taxonomy" id="2487934"/>
    <lineage>
        <taxon>Bacteria</taxon>
        <taxon>Pseudomonadati</taxon>
        <taxon>Bacteroidota</taxon>
        <taxon>Cytophagia</taxon>
        <taxon>Cytophagales</taxon>
        <taxon>Cyclobacteriaceae</taxon>
        <taxon>Arthrospiribacter</taxon>
    </lineage>
</organism>
<dbReference type="InterPro" id="IPR011463">
    <property type="entry name" value="DUF1569"/>
</dbReference>
<gene>
    <name evidence="1" type="ORF">EGN73_20915</name>
</gene>
<evidence type="ECO:0000313" key="1">
    <source>
        <dbReference type="EMBL" id="MBW3470253.1"/>
    </source>
</evidence>
<name>A0A951J6E8_9BACT</name>
<sequence>MYIRNLTTVKTIFERDNREELIARIKALDETNTVQWGKMNLYQMLRHNTYWNGWILGKDGHTYKQEFLGKIFGKMALRSMIKDEKPMDKNIPTSSQFKVKTYEGDIRSEKAMWVSLLEEYQQFYNPAFIHDFFGKMTREQIGILVYKHTDHHLRQFGG</sequence>
<keyword evidence="2" id="KW-1185">Reference proteome</keyword>
<comment type="caution">
    <text evidence="1">The sequence shown here is derived from an EMBL/GenBank/DDBJ whole genome shotgun (WGS) entry which is preliminary data.</text>
</comment>
<reference evidence="1 2" key="1">
    <citation type="journal article" date="2020" name="Syst. Appl. Microbiol.">
        <title>Arthrospiribacter ruber gen. nov., sp. nov., a novel bacterium isolated from Arthrospira cultures.</title>
        <authorList>
            <person name="Waleron M."/>
            <person name="Misztak A."/>
            <person name="Waleron M.M."/>
            <person name="Furmaniak M."/>
            <person name="Mrozik A."/>
            <person name="Waleron K."/>
        </authorList>
    </citation>
    <scope>NUCLEOTIDE SEQUENCE [LARGE SCALE GENOMIC DNA]</scope>
    <source>
        <strain evidence="1 2">DPMB0001</strain>
    </source>
</reference>